<keyword evidence="3 6" id="KW-0717">Septation</keyword>
<dbReference type="InterPro" id="IPR007874">
    <property type="entry name" value="MinC_N"/>
</dbReference>
<evidence type="ECO:0000256" key="1">
    <source>
        <dbReference type="ARBA" id="ARBA00006291"/>
    </source>
</evidence>
<dbReference type="AlphaFoldDB" id="A0A3G8M7U7"/>
<dbReference type="SUPFAM" id="SSF63848">
    <property type="entry name" value="Cell-division inhibitor MinC, C-terminal domain"/>
    <property type="match status" value="1"/>
</dbReference>
<dbReference type="Gene3D" id="3.30.70.260">
    <property type="match status" value="1"/>
</dbReference>
<keyword evidence="4 6" id="KW-0131">Cell cycle</keyword>
<feature type="domain" description="Septum formation inhibitor MinC N-terminal" evidence="9">
    <location>
        <begin position="9"/>
        <end position="77"/>
    </location>
</feature>
<dbReference type="Gene3D" id="2.160.20.70">
    <property type="match status" value="1"/>
</dbReference>
<dbReference type="KEGG" id="mros:EHO51_15215"/>
<accession>A0A3G8M7U7</accession>
<feature type="domain" description="Septum formation inhibitor MinC C-terminal" evidence="8">
    <location>
        <begin position="165"/>
        <end position="262"/>
    </location>
</feature>
<dbReference type="HAMAP" id="MF_00267">
    <property type="entry name" value="MinC"/>
    <property type="match status" value="1"/>
</dbReference>
<comment type="similarity">
    <text evidence="1 6">Belongs to the MinC family.</text>
</comment>
<dbReference type="GO" id="GO:0051302">
    <property type="term" value="P:regulation of cell division"/>
    <property type="evidence" value="ECO:0007669"/>
    <property type="project" value="InterPro"/>
</dbReference>
<proteinExistence type="inferred from homology"/>
<reference evidence="10 11" key="1">
    <citation type="submission" date="2018-11" db="EMBL/GenBank/DDBJ databases">
        <title>Genome squencing of methanotrophic bacteria isolated from alkaline groundwater in Korea.</title>
        <authorList>
            <person name="Nguyen L.N."/>
        </authorList>
    </citation>
    <scope>NUCLEOTIDE SEQUENCE [LARGE SCALE GENOMIC DNA]</scope>
    <source>
        <strain evidence="10 11">GW6</strain>
    </source>
</reference>
<evidence type="ECO:0000256" key="2">
    <source>
        <dbReference type="ARBA" id="ARBA00022618"/>
    </source>
</evidence>
<comment type="function">
    <text evidence="5 6">Cell division inhibitor that blocks the formation of polar Z ring septums. Rapidly oscillates between the poles of the cell to destabilize FtsZ filaments that have formed before they mature into polar Z rings. Prevents FtsZ polymerization.</text>
</comment>
<evidence type="ECO:0000313" key="11">
    <source>
        <dbReference type="Proteomes" id="UP000273982"/>
    </source>
</evidence>
<evidence type="ECO:0000259" key="9">
    <source>
        <dbReference type="Pfam" id="PF05209"/>
    </source>
</evidence>
<dbReference type="InterPro" id="IPR036145">
    <property type="entry name" value="MinC_C_sf"/>
</dbReference>
<dbReference type="InterPro" id="IPR005526">
    <property type="entry name" value="Septum_form_inhib_MinC_C"/>
</dbReference>
<comment type="subunit">
    <text evidence="6">Interacts with MinD and FtsZ.</text>
</comment>
<dbReference type="RefSeq" id="WP_124739598.1">
    <property type="nucleotide sequence ID" value="NZ_CP034086.1"/>
</dbReference>
<name>A0A3G8M7U7_9HYPH</name>
<evidence type="ECO:0000256" key="5">
    <source>
        <dbReference type="ARBA" id="ARBA00025606"/>
    </source>
</evidence>
<sequence>MTQASSRHIRFRGRSFPVLTLEPEQPIEGWFEQLDALLEQSPAFFSRKSIVIDLAKLTIERPQLTELLENLTRRGIRLMGLSGVDPSWACDDLPPILAGGRATPQPPPDVSATRAKDASPGTLSPSEEAAFEDIANALGAGGAQSADPKASEPPAPTAAPLILLEPVRSGQSIYHPDGDVTVIGSVASGAEIMAGGSVHIYGTLRGRAMAGAYGEKRARIFCRKLEAELLSVCGVYLTADEISANVQSQSIQAWLENETVKIARLD</sequence>
<evidence type="ECO:0000256" key="6">
    <source>
        <dbReference type="HAMAP-Rule" id="MF_00267"/>
    </source>
</evidence>
<protein>
    <recommendedName>
        <fullName evidence="6">Probable septum site-determining protein MinC</fullName>
    </recommendedName>
</protein>
<dbReference type="Pfam" id="PF05209">
    <property type="entry name" value="MinC_N"/>
    <property type="match status" value="1"/>
</dbReference>
<gene>
    <name evidence="6 10" type="primary">minC</name>
    <name evidence="10" type="ORF">EHO51_15215</name>
</gene>
<dbReference type="PANTHER" id="PTHR34108">
    <property type="entry name" value="SEPTUM SITE-DETERMINING PROTEIN MINC"/>
    <property type="match status" value="1"/>
</dbReference>
<evidence type="ECO:0000256" key="3">
    <source>
        <dbReference type="ARBA" id="ARBA00023210"/>
    </source>
</evidence>
<evidence type="ECO:0000259" key="8">
    <source>
        <dbReference type="Pfam" id="PF03775"/>
    </source>
</evidence>
<evidence type="ECO:0000256" key="4">
    <source>
        <dbReference type="ARBA" id="ARBA00023306"/>
    </source>
</evidence>
<feature type="region of interest" description="Disordered" evidence="7">
    <location>
        <begin position="98"/>
        <end position="125"/>
    </location>
</feature>
<dbReference type="GO" id="GO:0000917">
    <property type="term" value="P:division septum assembly"/>
    <property type="evidence" value="ECO:0007669"/>
    <property type="project" value="UniProtKB-KW"/>
</dbReference>
<dbReference type="InterPro" id="IPR016098">
    <property type="entry name" value="CAP/MinC_C"/>
</dbReference>
<evidence type="ECO:0000313" key="10">
    <source>
        <dbReference type="EMBL" id="AZG77976.1"/>
    </source>
</evidence>
<dbReference type="PANTHER" id="PTHR34108:SF1">
    <property type="entry name" value="SEPTUM SITE-DETERMINING PROTEIN MINC"/>
    <property type="match status" value="1"/>
</dbReference>
<dbReference type="InterPro" id="IPR013033">
    <property type="entry name" value="MinC"/>
</dbReference>
<dbReference type="NCBIfam" id="TIGR01222">
    <property type="entry name" value="minC"/>
    <property type="match status" value="1"/>
</dbReference>
<dbReference type="GO" id="GO:1901891">
    <property type="term" value="P:regulation of cell septum assembly"/>
    <property type="evidence" value="ECO:0007669"/>
    <property type="project" value="InterPro"/>
</dbReference>
<organism evidence="10 11">
    <name type="scientific">Methylocystis rosea</name>
    <dbReference type="NCBI Taxonomy" id="173366"/>
    <lineage>
        <taxon>Bacteria</taxon>
        <taxon>Pseudomonadati</taxon>
        <taxon>Pseudomonadota</taxon>
        <taxon>Alphaproteobacteria</taxon>
        <taxon>Hyphomicrobiales</taxon>
        <taxon>Methylocystaceae</taxon>
        <taxon>Methylocystis</taxon>
    </lineage>
</organism>
<dbReference type="GO" id="GO:0000902">
    <property type="term" value="P:cell morphogenesis"/>
    <property type="evidence" value="ECO:0007669"/>
    <property type="project" value="InterPro"/>
</dbReference>
<keyword evidence="2 6" id="KW-0132">Cell division</keyword>
<evidence type="ECO:0000256" key="7">
    <source>
        <dbReference type="SAM" id="MobiDB-lite"/>
    </source>
</evidence>
<dbReference type="EMBL" id="CP034086">
    <property type="protein sequence ID" value="AZG77976.1"/>
    <property type="molecule type" value="Genomic_DNA"/>
</dbReference>
<dbReference type="Pfam" id="PF03775">
    <property type="entry name" value="MinC_C"/>
    <property type="match status" value="1"/>
</dbReference>
<dbReference type="Proteomes" id="UP000273982">
    <property type="component" value="Chromosome"/>
</dbReference>